<keyword evidence="1" id="KW-0732">Signal</keyword>
<gene>
    <name evidence="2" type="ORF">Pbs1_24480</name>
</gene>
<dbReference type="EMBL" id="AP035888">
    <property type="protein sequence ID" value="BFP69105.1"/>
    <property type="molecule type" value="Genomic_DNA"/>
</dbReference>
<proteinExistence type="predicted"/>
<dbReference type="AlphaFoldDB" id="A0AB33L5X3"/>
<organism evidence="2">
    <name type="scientific">Tenacibaculum sp. Pbs-1</name>
    <dbReference type="NCBI Taxonomy" id="3238748"/>
    <lineage>
        <taxon>Bacteria</taxon>
        <taxon>Pseudomonadati</taxon>
        <taxon>Bacteroidota</taxon>
        <taxon>Flavobacteriia</taxon>
        <taxon>Flavobacteriales</taxon>
        <taxon>Flavobacteriaceae</taxon>
        <taxon>Tenacibaculum</taxon>
    </lineage>
</organism>
<reference evidence="2" key="1">
    <citation type="submission" date="2024-08" db="EMBL/GenBank/DDBJ databases">
        <title>Whole genome sequence of Tenacibaculum sp. strain pbs-1 associated with black-spot shell disease in Akoya pearl oysters.</title>
        <authorList>
            <person name="Sakatoku A."/>
            <person name="Suzuki T."/>
            <person name="Hatano K."/>
            <person name="Seki M."/>
            <person name="Tanaka D."/>
            <person name="Nakamura S."/>
            <person name="Suzuki N."/>
            <person name="Isshiki T."/>
        </authorList>
    </citation>
    <scope>NUCLEOTIDE SEQUENCE</scope>
    <source>
        <strain evidence="2">Pbs-1</strain>
    </source>
</reference>
<protein>
    <recommendedName>
        <fullName evidence="3">Lipoprotein</fullName>
    </recommendedName>
</protein>
<evidence type="ECO:0000313" key="2">
    <source>
        <dbReference type="EMBL" id="BFP69105.1"/>
    </source>
</evidence>
<evidence type="ECO:0000256" key="1">
    <source>
        <dbReference type="SAM" id="SignalP"/>
    </source>
</evidence>
<sequence length="334" mass="38760">MKTNKTTHLITALLAVILTACAQTNTTKEKKQVTEMRPIDKLYSNIQPLQYKSMPQYFIEANQSGCFYELYVNGRLVFEHFEQTGLMGHTTCINDAILKSGEQEVTVKLYPLGQTKVKRFDTFTKNARIEVKIEKYDVQVEDSDEKVVTFKIPEASTRGKNDIKIEGLPYYEHTFTFYAEVPYEVTGWSESQDLTKMDQKQLEKEVVAFHNNLSDVIYNQDEAKWVDLVKNRELEFLKSEAYNDVNEESIKDRIRSFKQIFDSSFKRKVPLDDYEMIFGGKGRIVALKSIERTGRAAFSFGVNKIRDGKLKKTRSSRYIYLHKPKGSNKLEIIR</sequence>
<feature type="signal peptide" evidence="1">
    <location>
        <begin position="1"/>
        <end position="22"/>
    </location>
</feature>
<feature type="chain" id="PRO_5044212135" description="Lipoprotein" evidence="1">
    <location>
        <begin position="23"/>
        <end position="334"/>
    </location>
</feature>
<name>A0AB33L5X3_9FLAO</name>
<evidence type="ECO:0008006" key="3">
    <source>
        <dbReference type="Google" id="ProtNLM"/>
    </source>
</evidence>
<dbReference type="PROSITE" id="PS51257">
    <property type="entry name" value="PROKAR_LIPOPROTEIN"/>
    <property type="match status" value="1"/>
</dbReference>
<accession>A0AB33L5X3</accession>